<feature type="compositionally biased region" description="Polar residues" evidence="1">
    <location>
        <begin position="88"/>
        <end position="99"/>
    </location>
</feature>
<evidence type="ECO:0000313" key="2">
    <source>
        <dbReference type="EMBL" id="MFD2236444.1"/>
    </source>
</evidence>
<gene>
    <name evidence="2" type="ORF">ACFSKQ_03060</name>
</gene>
<reference evidence="3" key="1">
    <citation type="journal article" date="2019" name="Int. J. Syst. Evol. Microbiol.">
        <title>The Global Catalogue of Microorganisms (GCM) 10K type strain sequencing project: providing services to taxonomists for standard genome sequencing and annotation.</title>
        <authorList>
            <consortium name="The Broad Institute Genomics Platform"/>
            <consortium name="The Broad Institute Genome Sequencing Center for Infectious Disease"/>
            <person name="Wu L."/>
            <person name="Ma J."/>
        </authorList>
    </citation>
    <scope>NUCLEOTIDE SEQUENCE [LARGE SCALE GENOMIC DNA]</scope>
    <source>
        <strain evidence="3">ZS-35-S2</strain>
    </source>
</reference>
<dbReference type="Proteomes" id="UP001597371">
    <property type="component" value="Unassembled WGS sequence"/>
</dbReference>
<evidence type="ECO:0000313" key="3">
    <source>
        <dbReference type="Proteomes" id="UP001597371"/>
    </source>
</evidence>
<feature type="compositionally biased region" description="Basic and acidic residues" evidence="1">
    <location>
        <begin position="9"/>
        <end position="19"/>
    </location>
</feature>
<accession>A0ABW5CGP4</accession>
<feature type="compositionally biased region" description="Basic and acidic residues" evidence="1">
    <location>
        <begin position="72"/>
        <end position="82"/>
    </location>
</feature>
<feature type="region of interest" description="Disordered" evidence="1">
    <location>
        <begin position="1"/>
        <end position="138"/>
    </location>
</feature>
<organism evidence="2 3">
    <name type="scientific">Aureimonas populi</name>
    <dbReference type="NCBI Taxonomy" id="1701758"/>
    <lineage>
        <taxon>Bacteria</taxon>
        <taxon>Pseudomonadati</taxon>
        <taxon>Pseudomonadota</taxon>
        <taxon>Alphaproteobacteria</taxon>
        <taxon>Hyphomicrobiales</taxon>
        <taxon>Aurantimonadaceae</taxon>
        <taxon>Aureimonas</taxon>
    </lineage>
</organism>
<dbReference type="RefSeq" id="WP_377946330.1">
    <property type="nucleotide sequence ID" value="NZ_JBHUIJ010000002.1"/>
</dbReference>
<dbReference type="EMBL" id="JBHUIJ010000002">
    <property type="protein sequence ID" value="MFD2236444.1"/>
    <property type="molecule type" value="Genomic_DNA"/>
</dbReference>
<feature type="compositionally biased region" description="Basic residues" evidence="1">
    <location>
        <begin position="54"/>
        <end position="63"/>
    </location>
</feature>
<protein>
    <submittedName>
        <fullName evidence="2">Uncharacterized protein</fullName>
    </submittedName>
</protein>
<proteinExistence type="predicted"/>
<evidence type="ECO:0000256" key="1">
    <source>
        <dbReference type="SAM" id="MobiDB-lite"/>
    </source>
</evidence>
<feature type="compositionally biased region" description="Basic residues" evidence="1">
    <location>
        <begin position="20"/>
        <end position="31"/>
    </location>
</feature>
<feature type="non-terminal residue" evidence="2">
    <location>
        <position position="1"/>
    </location>
</feature>
<sequence>GGGFLRSHTHAERPGDPGHQRKTHKGRRAGHKAPVPARLPETSAIGPTPPEPSRRKRRAHSHTLKTTLPTRLRTERTPEPAHIKTRNRTGPQKPSQNPSPKAKARNATAHTNQRQHIAPFTGKIVPPLAGNRSNKDTGLPLTIFASYLDALSRP</sequence>
<name>A0ABW5CGP4_9HYPH</name>
<keyword evidence="3" id="KW-1185">Reference proteome</keyword>
<comment type="caution">
    <text evidence="2">The sequence shown here is derived from an EMBL/GenBank/DDBJ whole genome shotgun (WGS) entry which is preliminary data.</text>
</comment>